<reference evidence="3" key="1">
    <citation type="submission" date="2021-02" db="EMBL/GenBank/DDBJ databases">
        <authorList>
            <person name="Dougan E. K."/>
            <person name="Rhodes N."/>
            <person name="Thang M."/>
            <person name="Chan C."/>
        </authorList>
    </citation>
    <scope>NUCLEOTIDE SEQUENCE</scope>
</reference>
<feature type="compositionally biased region" description="Polar residues" evidence="1">
    <location>
        <begin position="146"/>
        <end position="155"/>
    </location>
</feature>
<accession>A0A813KJ37</accession>
<proteinExistence type="predicted"/>
<evidence type="ECO:0000313" key="4">
    <source>
        <dbReference type="Proteomes" id="UP000626109"/>
    </source>
</evidence>
<name>A0A813KJ37_POLGL</name>
<feature type="chain" id="PRO_5032389549" evidence="2">
    <location>
        <begin position="20"/>
        <end position="303"/>
    </location>
</feature>
<feature type="region of interest" description="Disordered" evidence="1">
    <location>
        <begin position="130"/>
        <end position="166"/>
    </location>
</feature>
<gene>
    <name evidence="3" type="ORF">PGLA2088_LOCUS33594</name>
</gene>
<keyword evidence="2" id="KW-0732">Signal</keyword>
<dbReference type="EMBL" id="CAJNNW010030929">
    <property type="protein sequence ID" value="CAE8705231.1"/>
    <property type="molecule type" value="Genomic_DNA"/>
</dbReference>
<evidence type="ECO:0000313" key="3">
    <source>
        <dbReference type="EMBL" id="CAE8705231.1"/>
    </source>
</evidence>
<protein>
    <submittedName>
        <fullName evidence="3">Uncharacterized protein</fullName>
    </submittedName>
</protein>
<comment type="caution">
    <text evidence="3">The sequence shown here is derived from an EMBL/GenBank/DDBJ whole genome shotgun (WGS) entry which is preliminary data.</text>
</comment>
<evidence type="ECO:0000256" key="2">
    <source>
        <dbReference type="SAM" id="SignalP"/>
    </source>
</evidence>
<dbReference type="AlphaFoldDB" id="A0A813KJ37"/>
<evidence type="ECO:0000256" key="1">
    <source>
        <dbReference type="SAM" id="MobiDB-lite"/>
    </source>
</evidence>
<sequence>MTNLLRCLLLSLLLRCMQAPPLKAPSNPWLRLLAAKAFFSLDNHMGKMFAQENDDPCDMSLLSLTSIDLGDEDLDCGPGGNLDAALAAGLGKATGAGKENIKTADKPPTDADCGQGVNLDEAVAAGMGKARGAGPAWDTNAPRAGQGQTEAQQGRSWFRPWKGSKPKEALETVQVEDFSTGPPRGPSPLDRPLETSFAAMLSPINIGEGLSLERPVRGRVILPSPDVEMLAPGSIPSPTASSIGIAKTVAQDSSSRLKDPVHVAARAFSLEPEPEANATRANILTCESEVSLISMFEAEPRSP</sequence>
<dbReference type="Proteomes" id="UP000626109">
    <property type="component" value="Unassembled WGS sequence"/>
</dbReference>
<organism evidence="3 4">
    <name type="scientific">Polarella glacialis</name>
    <name type="common">Dinoflagellate</name>
    <dbReference type="NCBI Taxonomy" id="89957"/>
    <lineage>
        <taxon>Eukaryota</taxon>
        <taxon>Sar</taxon>
        <taxon>Alveolata</taxon>
        <taxon>Dinophyceae</taxon>
        <taxon>Suessiales</taxon>
        <taxon>Suessiaceae</taxon>
        <taxon>Polarella</taxon>
    </lineage>
</organism>
<feature type="signal peptide" evidence="2">
    <location>
        <begin position="1"/>
        <end position="19"/>
    </location>
</feature>